<dbReference type="Proteomes" id="UP000243723">
    <property type="component" value="Unassembled WGS sequence"/>
</dbReference>
<keyword evidence="3" id="KW-0732">Signal</keyword>
<name>A0A2P7ZY23_9PEZI</name>
<dbReference type="STRING" id="40998.A0A2P7ZY23"/>
<keyword evidence="5" id="KW-1185">Reference proteome</keyword>
<keyword evidence="2" id="KW-0812">Transmembrane</keyword>
<organism evidence="4 5">
    <name type="scientific">Elsinoe australis</name>
    <dbReference type="NCBI Taxonomy" id="40998"/>
    <lineage>
        <taxon>Eukaryota</taxon>
        <taxon>Fungi</taxon>
        <taxon>Dikarya</taxon>
        <taxon>Ascomycota</taxon>
        <taxon>Pezizomycotina</taxon>
        <taxon>Dothideomycetes</taxon>
        <taxon>Dothideomycetidae</taxon>
        <taxon>Myriangiales</taxon>
        <taxon>Elsinoaceae</taxon>
        <taxon>Elsinoe</taxon>
    </lineage>
</organism>
<feature type="region of interest" description="Disordered" evidence="1">
    <location>
        <begin position="194"/>
        <end position="218"/>
    </location>
</feature>
<feature type="compositionally biased region" description="Low complexity" evidence="1">
    <location>
        <begin position="61"/>
        <end position="149"/>
    </location>
</feature>
<keyword evidence="2" id="KW-0472">Membrane</keyword>
<evidence type="ECO:0000313" key="5">
    <source>
        <dbReference type="Proteomes" id="UP000243723"/>
    </source>
</evidence>
<feature type="compositionally biased region" description="Polar residues" evidence="1">
    <location>
        <begin position="272"/>
        <end position="298"/>
    </location>
</feature>
<gene>
    <name evidence="4" type="ORF">B9Z65_3303</name>
</gene>
<feature type="signal peptide" evidence="3">
    <location>
        <begin position="1"/>
        <end position="20"/>
    </location>
</feature>
<evidence type="ECO:0000256" key="2">
    <source>
        <dbReference type="SAM" id="Phobius"/>
    </source>
</evidence>
<proteinExistence type="predicted"/>
<accession>A0A2P7ZY23</accession>
<evidence type="ECO:0000256" key="1">
    <source>
        <dbReference type="SAM" id="MobiDB-lite"/>
    </source>
</evidence>
<protein>
    <recommendedName>
        <fullName evidence="6">Mid2 domain-containing protein</fullName>
    </recommendedName>
</protein>
<feature type="region of interest" description="Disordered" evidence="1">
    <location>
        <begin position="265"/>
        <end position="330"/>
    </location>
</feature>
<feature type="compositionally biased region" description="Polar residues" evidence="1">
    <location>
        <begin position="150"/>
        <end position="159"/>
    </location>
</feature>
<keyword evidence="2" id="KW-1133">Transmembrane helix</keyword>
<evidence type="ECO:0008006" key="6">
    <source>
        <dbReference type="Google" id="ProtNLM"/>
    </source>
</evidence>
<feature type="chain" id="PRO_5015183314" description="Mid2 domain-containing protein" evidence="3">
    <location>
        <begin position="21"/>
        <end position="330"/>
    </location>
</feature>
<evidence type="ECO:0000256" key="3">
    <source>
        <dbReference type="SAM" id="SignalP"/>
    </source>
</evidence>
<dbReference type="AlphaFoldDB" id="A0A2P7ZY23"/>
<dbReference type="OrthoDB" id="3940018at2759"/>
<comment type="caution">
    <text evidence="4">The sequence shown here is derived from an EMBL/GenBank/DDBJ whole genome shotgun (WGS) entry which is preliminary data.</text>
</comment>
<feature type="transmembrane region" description="Helical" evidence="2">
    <location>
        <begin position="227"/>
        <end position="249"/>
    </location>
</feature>
<dbReference type="EMBL" id="NHZQ01000102">
    <property type="protein sequence ID" value="PSK53103.1"/>
    <property type="molecule type" value="Genomic_DNA"/>
</dbReference>
<sequence>MLRHLHIAVLLVTCNAFVNAVDLPEGFLRPRQNVPIVSGGGSGSGTGSGSSSSSATIATTIADPTTTQQPTTTVAPTTSASPSPSAQPTTTQQADTPTTQSPTTVSQSVSPSASPSASPTTQQQQTTQRQQTTAITTQTGSTASQTITSIPSATDSSVVDSATTITSTNLAPVPETLVTITYTSNGRLVSTTATGTRTSVPTSTSKPGLASGYGSENNTLSEGSKKLIGGIVGGIGGTLLLVGIAFVVYKMWGRKKHEKVPQEEEFFGGNGSTDSIAMQKESNSTRSGWGASSLTSKFSEPLDRYKSPGGSPGAGGGFKSPQSVNAASNF</sequence>
<feature type="compositionally biased region" description="Polar residues" evidence="1">
    <location>
        <begin position="194"/>
        <end position="206"/>
    </location>
</feature>
<reference evidence="4 5" key="1">
    <citation type="submission" date="2017-05" db="EMBL/GenBank/DDBJ databases">
        <title>Draft genome sequence of Elsinoe australis.</title>
        <authorList>
            <person name="Cheng Q."/>
        </authorList>
    </citation>
    <scope>NUCLEOTIDE SEQUENCE [LARGE SCALE GENOMIC DNA]</scope>
    <source>
        <strain evidence="4 5">NL1</strain>
    </source>
</reference>
<feature type="region of interest" description="Disordered" evidence="1">
    <location>
        <begin position="61"/>
        <end position="159"/>
    </location>
</feature>
<evidence type="ECO:0000313" key="4">
    <source>
        <dbReference type="EMBL" id="PSK53103.1"/>
    </source>
</evidence>